<organism evidence="2 3">
    <name type="scientific">Dietzia maris</name>
    <dbReference type="NCBI Taxonomy" id="37915"/>
    <lineage>
        <taxon>Bacteria</taxon>
        <taxon>Bacillati</taxon>
        <taxon>Actinomycetota</taxon>
        <taxon>Actinomycetes</taxon>
        <taxon>Mycobacteriales</taxon>
        <taxon>Dietziaceae</taxon>
        <taxon>Dietzia</taxon>
    </lineage>
</organism>
<comment type="caution">
    <text evidence="2">The sequence shown here is derived from an EMBL/GenBank/DDBJ whole genome shotgun (WGS) entry which is preliminary data.</text>
</comment>
<dbReference type="EMBL" id="QNTT01000045">
    <property type="protein sequence ID" value="RBA32485.1"/>
    <property type="molecule type" value="Genomic_DNA"/>
</dbReference>
<name>A0A365P7U8_9ACTN</name>
<evidence type="ECO:0000256" key="1">
    <source>
        <dbReference type="SAM" id="MobiDB-lite"/>
    </source>
</evidence>
<evidence type="ECO:0000313" key="3">
    <source>
        <dbReference type="Proteomes" id="UP000252187"/>
    </source>
</evidence>
<proteinExistence type="predicted"/>
<reference evidence="2 3" key="1">
    <citation type="submission" date="2018-06" db="EMBL/GenBank/DDBJ databases">
        <title>Whole genome sequencing of four bacterial strains from South Shetland trench revealing bio-synthetic gene clusters.</title>
        <authorList>
            <person name="Abdel-Mageed W.M."/>
            <person name="Lehri B."/>
            <person name="Jarmusch S.A."/>
            <person name="Miranda K."/>
            <person name="Goodfellow M."/>
            <person name="Jaspars M."/>
            <person name="Karlyshev A.V."/>
        </authorList>
    </citation>
    <scope>NUCLEOTIDE SEQUENCE [LARGE SCALE GENOMIC DNA]</scope>
    <source>
        <strain evidence="2 3">SST1</strain>
    </source>
</reference>
<accession>A0A365P7U8</accession>
<feature type="region of interest" description="Disordered" evidence="1">
    <location>
        <begin position="63"/>
        <end position="82"/>
    </location>
</feature>
<protein>
    <submittedName>
        <fullName evidence="2">Uncharacterized protein</fullName>
    </submittedName>
</protein>
<dbReference type="AlphaFoldDB" id="A0A365P7U8"/>
<evidence type="ECO:0000313" key="2">
    <source>
        <dbReference type="EMBL" id="RBA32485.1"/>
    </source>
</evidence>
<gene>
    <name evidence="2" type="ORF">DQ226_13945</name>
</gene>
<sequence>MDDDRDATLRRVPHWPAATRRPLAELPQWDFQRAGGRGRRGQGLPKPFVALFTAIVDDIARDHEQEADIDSQAESISPSTSL</sequence>
<dbReference type="Proteomes" id="UP000252187">
    <property type="component" value="Unassembled WGS sequence"/>
</dbReference>
<feature type="compositionally biased region" description="Polar residues" evidence="1">
    <location>
        <begin position="72"/>
        <end position="82"/>
    </location>
</feature>